<gene>
    <name evidence="1" type="ordered locus">AS9A_3280</name>
</gene>
<dbReference type="AlphaFoldDB" id="F6EP62"/>
<proteinExistence type="predicted"/>
<evidence type="ECO:0000313" key="2">
    <source>
        <dbReference type="Proteomes" id="UP000009235"/>
    </source>
</evidence>
<dbReference type="SUPFAM" id="SSF48371">
    <property type="entry name" value="ARM repeat"/>
    <property type="match status" value="1"/>
</dbReference>
<dbReference type="InterPro" id="IPR011989">
    <property type="entry name" value="ARM-like"/>
</dbReference>
<dbReference type="InterPro" id="IPR016024">
    <property type="entry name" value="ARM-type_fold"/>
</dbReference>
<dbReference type="KEGG" id="asd:AS9A_3280"/>
<dbReference type="HOGENOM" id="CLU_2476546_0_0_11"/>
<protein>
    <recommendedName>
        <fullName evidence="3">HEAT repeat domain-containing protein</fullName>
    </recommendedName>
</protein>
<dbReference type="Pfam" id="PF13646">
    <property type="entry name" value="HEAT_2"/>
    <property type="match status" value="1"/>
</dbReference>
<sequence length="87" mass="9426">MVGQLRQLVVEVVDLALLFGSRGIAAAQDTVEIGAVRIGRPTREDFTIEALGQMKAPGARTVIESYLDDPDPYTRKQATRALAKLAD</sequence>
<organism evidence="1 2">
    <name type="scientific">Hoyosella subflava (strain DSM 45089 / JCM 17490 / NBRC 109087 / DQS3-9A1)</name>
    <name type="common">Amycolicicoccus subflavus</name>
    <dbReference type="NCBI Taxonomy" id="443218"/>
    <lineage>
        <taxon>Bacteria</taxon>
        <taxon>Bacillati</taxon>
        <taxon>Actinomycetota</taxon>
        <taxon>Actinomycetes</taxon>
        <taxon>Mycobacteriales</taxon>
        <taxon>Hoyosellaceae</taxon>
        <taxon>Hoyosella</taxon>
    </lineage>
</organism>
<dbReference type="EMBL" id="CP002786">
    <property type="protein sequence ID" value="AEF41722.1"/>
    <property type="molecule type" value="Genomic_DNA"/>
</dbReference>
<dbReference type="Proteomes" id="UP000009235">
    <property type="component" value="Chromosome"/>
</dbReference>
<accession>F6EP62</accession>
<name>F6EP62_HOYSD</name>
<dbReference type="Gene3D" id="1.25.10.10">
    <property type="entry name" value="Leucine-rich Repeat Variant"/>
    <property type="match status" value="1"/>
</dbReference>
<evidence type="ECO:0008006" key="3">
    <source>
        <dbReference type="Google" id="ProtNLM"/>
    </source>
</evidence>
<reference evidence="1 2" key="1">
    <citation type="journal article" date="2011" name="J. Bacteriol.">
        <title>Complete genome sequence of Amycolicicoccus subflavus DQS3-9A1T, an actinomycete isolated from crude oil-polluted soil.</title>
        <authorList>
            <person name="Cai M."/>
            <person name="Chen W.M."/>
            <person name="Nie Y."/>
            <person name="Chi C.Q."/>
            <person name="Wang Y.N."/>
            <person name="Tang Y.Q."/>
            <person name="Li G.Y."/>
            <person name="Wu X.L."/>
        </authorList>
    </citation>
    <scope>NUCLEOTIDE SEQUENCE [LARGE SCALE GENOMIC DNA]</scope>
    <source>
        <strain evidence="2">DSM 45089 / DQS3-9A1</strain>
    </source>
</reference>
<evidence type="ECO:0000313" key="1">
    <source>
        <dbReference type="EMBL" id="AEF41722.1"/>
    </source>
</evidence>
<keyword evidence="2" id="KW-1185">Reference proteome</keyword>
<dbReference type="STRING" id="443218.AS9A_3280"/>